<feature type="region of interest" description="Disordered" evidence="1">
    <location>
        <begin position="1"/>
        <end position="50"/>
    </location>
</feature>
<sequence>MIDLQEALAKPNNTSQNPQESMADEDEITPNNPQEYLAIPPPPEGTYQSKEECFQSIQKWALDHGFAISTATSYKVKHGICVKYQCDKSGTYRPHQKPIEPPEGSKEPTITPPEDSEDPKLPNKSIQSDDPTDNPEDTAKKV</sequence>
<feature type="compositionally biased region" description="Polar residues" evidence="1">
    <location>
        <begin position="11"/>
        <end position="20"/>
    </location>
</feature>
<organism evidence="2">
    <name type="scientific">Puccinia triticina (isolate 1-1 / race 1 (BBBD))</name>
    <name type="common">Brown leaf rust fungus</name>
    <dbReference type="NCBI Taxonomy" id="630390"/>
    <lineage>
        <taxon>Eukaryota</taxon>
        <taxon>Fungi</taxon>
        <taxon>Dikarya</taxon>
        <taxon>Basidiomycota</taxon>
        <taxon>Pucciniomycotina</taxon>
        <taxon>Pucciniomycetes</taxon>
        <taxon>Pucciniales</taxon>
        <taxon>Pucciniaceae</taxon>
        <taxon>Puccinia</taxon>
    </lineage>
</organism>
<dbReference type="VEuPathDB" id="FungiDB:PTTG_30551"/>
<dbReference type="EMBL" id="ADAS02004527">
    <property type="protein sequence ID" value="OAV85398.1"/>
    <property type="molecule type" value="Genomic_DNA"/>
</dbReference>
<dbReference type="EnsemblFungi" id="PTTG_30551-t43_1">
    <property type="protein sequence ID" value="PTTG_30551-t43_1-p1"/>
    <property type="gene ID" value="PTTG_30551"/>
</dbReference>
<name>A0A180FYM3_PUCT1</name>
<reference evidence="2" key="1">
    <citation type="submission" date="2009-11" db="EMBL/GenBank/DDBJ databases">
        <authorList>
            <consortium name="The Broad Institute Genome Sequencing Platform"/>
            <person name="Ward D."/>
            <person name="Feldgarden M."/>
            <person name="Earl A."/>
            <person name="Young S.K."/>
            <person name="Zeng Q."/>
            <person name="Koehrsen M."/>
            <person name="Alvarado L."/>
            <person name="Berlin A."/>
            <person name="Bochicchio J."/>
            <person name="Borenstein D."/>
            <person name="Chapman S.B."/>
            <person name="Chen Z."/>
            <person name="Engels R."/>
            <person name="Freedman E."/>
            <person name="Gellesch M."/>
            <person name="Goldberg J."/>
            <person name="Griggs A."/>
            <person name="Gujja S."/>
            <person name="Heilman E."/>
            <person name="Heiman D."/>
            <person name="Hepburn T."/>
            <person name="Howarth C."/>
            <person name="Jen D."/>
            <person name="Larson L."/>
            <person name="Lewis B."/>
            <person name="Mehta T."/>
            <person name="Park D."/>
            <person name="Pearson M."/>
            <person name="Roberts A."/>
            <person name="Saif S."/>
            <person name="Shea T."/>
            <person name="Shenoy N."/>
            <person name="Sisk P."/>
            <person name="Stolte C."/>
            <person name="Sykes S."/>
            <person name="Thomson T."/>
            <person name="Walk T."/>
            <person name="White J."/>
            <person name="Yandava C."/>
            <person name="Izard J."/>
            <person name="Baranova O.V."/>
            <person name="Blanton J.M."/>
            <person name="Tanner A.C."/>
            <person name="Dewhirst F.E."/>
            <person name="Haas B."/>
            <person name="Nusbaum C."/>
            <person name="Birren B."/>
        </authorList>
    </citation>
    <scope>NUCLEOTIDE SEQUENCE [LARGE SCALE GENOMIC DNA]</scope>
    <source>
        <strain evidence="2">1-1 BBBD Race 1</strain>
    </source>
</reference>
<reference evidence="3 4" key="3">
    <citation type="journal article" date="2017" name="G3 (Bethesda)">
        <title>Comparative analysis highlights variable genome content of wheat rusts and divergence of the mating loci.</title>
        <authorList>
            <person name="Cuomo C.A."/>
            <person name="Bakkeren G."/>
            <person name="Khalil H.B."/>
            <person name="Panwar V."/>
            <person name="Joly D."/>
            <person name="Linning R."/>
            <person name="Sakthikumar S."/>
            <person name="Song X."/>
            <person name="Adiconis X."/>
            <person name="Fan L."/>
            <person name="Goldberg J.M."/>
            <person name="Levin J.Z."/>
            <person name="Young S."/>
            <person name="Zeng Q."/>
            <person name="Anikster Y."/>
            <person name="Bruce M."/>
            <person name="Wang M."/>
            <person name="Yin C."/>
            <person name="McCallum B."/>
            <person name="Szabo L.J."/>
            <person name="Hulbert S."/>
            <person name="Chen X."/>
            <person name="Fellers J.P."/>
        </authorList>
    </citation>
    <scope>NUCLEOTIDE SEQUENCE</scope>
    <source>
        <strain evidence="4">Isolate 1-1 / race 1 (BBBD)</strain>
        <strain evidence="3">isolate 1-1 / race 1 (BBBD)</strain>
    </source>
</reference>
<feature type="region of interest" description="Disordered" evidence="1">
    <location>
        <begin position="87"/>
        <end position="142"/>
    </location>
</feature>
<evidence type="ECO:0000313" key="3">
    <source>
        <dbReference type="EnsemblFungi" id="PTTG_30551-t43_1-p1"/>
    </source>
</evidence>
<reference evidence="3" key="4">
    <citation type="submission" date="2025-05" db="UniProtKB">
        <authorList>
            <consortium name="EnsemblFungi"/>
        </authorList>
    </citation>
    <scope>IDENTIFICATION</scope>
    <source>
        <strain evidence="3">isolate 1-1 / race 1 (BBBD)</strain>
    </source>
</reference>
<feature type="compositionally biased region" description="Basic and acidic residues" evidence="1">
    <location>
        <begin position="97"/>
        <end position="106"/>
    </location>
</feature>
<keyword evidence="4" id="KW-1185">Reference proteome</keyword>
<dbReference type="Proteomes" id="UP000005240">
    <property type="component" value="Unassembled WGS sequence"/>
</dbReference>
<reference evidence="2" key="2">
    <citation type="submission" date="2016-05" db="EMBL/GenBank/DDBJ databases">
        <title>Comparative analysis highlights variable genome content of wheat rusts and divergence of the mating loci.</title>
        <authorList>
            <person name="Cuomo C.A."/>
            <person name="Bakkeren G."/>
            <person name="Szabo L."/>
            <person name="Khalil H."/>
            <person name="Joly D."/>
            <person name="Goldberg J."/>
            <person name="Young S."/>
            <person name="Zeng Q."/>
            <person name="Fellers J."/>
        </authorList>
    </citation>
    <scope>NUCLEOTIDE SEQUENCE [LARGE SCALE GENOMIC DNA]</scope>
    <source>
        <strain evidence="2">1-1 BBBD Race 1</strain>
    </source>
</reference>
<evidence type="ECO:0000256" key="1">
    <source>
        <dbReference type="SAM" id="MobiDB-lite"/>
    </source>
</evidence>
<gene>
    <name evidence="2" type="ORF">PTTG_30551</name>
</gene>
<evidence type="ECO:0000313" key="4">
    <source>
        <dbReference type="Proteomes" id="UP000005240"/>
    </source>
</evidence>
<dbReference type="AlphaFoldDB" id="A0A180FYM3"/>
<dbReference type="OrthoDB" id="10559077at2759"/>
<accession>A0A180FYM3</accession>
<proteinExistence type="predicted"/>
<evidence type="ECO:0000313" key="2">
    <source>
        <dbReference type="EMBL" id="OAV85398.1"/>
    </source>
</evidence>
<protein>
    <submittedName>
        <fullName evidence="2 3">Uncharacterized protein</fullName>
    </submittedName>
</protein>